<dbReference type="AlphaFoldDB" id="A0A0H5C9X0"/>
<gene>
    <name evidence="1" type="ORF">BN1211_6236</name>
</gene>
<organism evidence="1 2">
    <name type="scientific">Cyberlindnera jadinii (strain ATCC 18201 / CBS 1600 / BCRC 20928 / JCM 3617 / NBRC 0987 / NRRL Y-1542)</name>
    <name type="common">Torula yeast</name>
    <name type="synonym">Candida utilis</name>
    <dbReference type="NCBI Taxonomy" id="983966"/>
    <lineage>
        <taxon>Eukaryota</taxon>
        <taxon>Fungi</taxon>
        <taxon>Dikarya</taxon>
        <taxon>Ascomycota</taxon>
        <taxon>Saccharomycotina</taxon>
        <taxon>Saccharomycetes</taxon>
        <taxon>Phaffomycetales</taxon>
        <taxon>Phaffomycetaceae</taxon>
        <taxon>Cyberlindnera</taxon>
    </lineage>
</organism>
<evidence type="ECO:0000313" key="1">
    <source>
        <dbReference type="EMBL" id="CEP25220.1"/>
    </source>
</evidence>
<accession>A0A0H5C9X0</accession>
<proteinExistence type="predicted"/>
<name>A0A0H5C9X0_CYBJN</name>
<evidence type="ECO:0000313" key="2">
    <source>
        <dbReference type="Proteomes" id="UP000038830"/>
    </source>
</evidence>
<reference evidence="2" key="1">
    <citation type="journal article" date="2015" name="J. Biotechnol.">
        <title>The structure of the Cyberlindnera jadinii genome and its relation to Candida utilis analyzed by the occurrence of single nucleotide polymorphisms.</title>
        <authorList>
            <person name="Rupp O."/>
            <person name="Brinkrolf K."/>
            <person name="Buerth C."/>
            <person name="Kunigo M."/>
            <person name="Schneider J."/>
            <person name="Jaenicke S."/>
            <person name="Goesmann A."/>
            <person name="Puehler A."/>
            <person name="Jaeger K.-E."/>
            <person name="Ernst J.F."/>
        </authorList>
    </citation>
    <scope>NUCLEOTIDE SEQUENCE [LARGE SCALE GENOMIC DNA]</scope>
    <source>
        <strain evidence="2">ATCC 18201 / CBS 1600 / BCRC 20928 / JCM 3617 / NBRC 0987 / NRRL Y-1542</strain>
    </source>
</reference>
<sequence>MEIIVVSSTEPHINHVTRILRKPAHISSCNIVKLGQWSQFGIAEFFKMALNVGSRTRLSLVEKTAFLSDEDK</sequence>
<dbReference type="Proteomes" id="UP000038830">
    <property type="component" value="Unassembled WGS sequence"/>
</dbReference>
<protein>
    <submittedName>
        <fullName evidence="1">Uncharacterized protein</fullName>
    </submittedName>
</protein>
<dbReference type="EMBL" id="CDQK01000007">
    <property type="protein sequence ID" value="CEP25220.1"/>
    <property type="molecule type" value="Genomic_DNA"/>
</dbReference>